<dbReference type="AlphaFoldDB" id="A0A916NE59"/>
<evidence type="ECO:0000256" key="1">
    <source>
        <dbReference type="ARBA" id="ARBA00004651"/>
    </source>
</evidence>
<name>A0A916NE59_9BACT</name>
<keyword evidence="5" id="KW-1003">Cell membrane</keyword>
<evidence type="ECO:0000256" key="7">
    <source>
        <dbReference type="ARBA" id="ARBA00022692"/>
    </source>
</evidence>
<feature type="transmembrane region" description="Helical" evidence="14">
    <location>
        <begin position="408"/>
        <end position="427"/>
    </location>
</feature>
<feature type="transmembrane region" description="Helical" evidence="14">
    <location>
        <begin position="231"/>
        <end position="252"/>
    </location>
</feature>
<dbReference type="GO" id="GO:0006629">
    <property type="term" value="P:lipid metabolic process"/>
    <property type="evidence" value="ECO:0007669"/>
    <property type="project" value="UniProtKB-KW"/>
</dbReference>
<dbReference type="EMBL" id="CAJRAF010000004">
    <property type="protein sequence ID" value="CAG5017624.1"/>
    <property type="molecule type" value="Genomic_DNA"/>
</dbReference>
<dbReference type="PANTHER" id="PTHR34697">
    <property type="entry name" value="PHOSPHATIDYLGLYCEROL LYSYLTRANSFERASE"/>
    <property type="match status" value="1"/>
</dbReference>
<dbReference type="PANTHER" id="PTHR34697:SF2">
    <property type="entry name" value="PHOSPHATIDYLGLYCEROL LYSYLTRANSFERASE"/>
    <property type="match status" value="1"/>
</dbReference>
<feature type="transmembrane region" description="Helical" evidence="14">
    <location>
        <begin position="28"/>
        <end position="46"/>
    </location>
</feature>
<dbReference type="GO" id="GO:0050071">
    <property type="term" value="F:phosphatidylglycerol lysyltransferase activity"/>
    <property type="evidence" value="ECO:0007669"/>
    <property type="project" value="UniProtKB-EC"/>
</dbReference>
<evidence type="ECO:0000259" key="15">
    <source>
        <dbReference type="Pfam" id="PF09924"/>
    </source>
</evidence>
<keyword evidence="8 14" id="KW-1133">Transmembrane helix</keyword>
<dbReference type="GO" id="GO:0046677">
    <property type="term" value="P:response to antibiotic"/>
    <property type="evidence" value="ECO:0007669"/>
    <property type="project" value="UniProtKB-KW"/>
</dbReference>
<feature type="domain" description="Phosphatidylglycerol lysyltransferase C-terminal" evidence="15">
    <location>
        <begin position="574"/>
        <end position="855"/>
    </location>
</feature>
<sequence>MKNFLSARYLPQFLHRAGMPFIRENSRIIIRFLFTVFFIGLGIWFIRHEQTEMMEVRNVLVSASVSWVVAGVLFTCIYIVLQGFMYVSSFRVVGKKVDLYEAVILFLKRNLVSIFLPAGGISSLAFFSRDIEKKGISKTQIHFASSVYAFIGIVSVVVVAVPAFLYALSVGGVSNGEWLGLSGVFLVIALLTGIYRSLRRQGVAFKLLIKWVPSSEILIREILSNQIDVKMIWVTLGYSVLIELAGIAHLYIAMQALHAEASLFPAVMGYTVSVIFLIISPFLRGLGALEISMAFILTRFGYSSIEAVSITFLYRFLEFWLPLLAGLISFMARAGKLLMRILPALVLLILGMINIVSVLTPAIGTRVRILERYLPGEAITISNYFVLASGLFLLVTAAFMLKGLRITWYFAMFLSVVSLIGNLSKAIDYEESIAAVLVIVILFVSRKEYYIKENPHLRKIGLRATVFSMVLVLLYGITGFYFLDKHHFGIDFNFGQSVRYTFLNYFLIDINSLVPLDSFAKNFLYSINISGFVSICFLIYTLVRPYVVKDTLSAEDMELARELVSTCGKSAMDYFKTYPDKIIYRPAELNAFLAYRIWGNFAVVLENPVARNETDMKQCIAMFDQFSRECGLKNFYYRVPQESLPVYEALGRKNLFLGQEGVVNLDTFSLEGGAKKSMRNALKKVTDKGFKAVVYPAPVKDGLLQRIKAVSDEWLSEAGRHELVFSQGMFIWEELKNQTIITVESPEEKIVAFVNIIPDYAPGEGTYDLIRKTADAPNGVMDFIMVEMFHYLKSAGYTSVNLGLAPMSGIDAAESLPEKSMKFAYEKIRSFSHYKGLRDFKEKFAPVWHNKYLIYSDDYDLIQAPSVLNHIIKP</sequence>
<comment type="catalytic activity">
    <reaction evidence="13">
        <text>L-lysyl-tRNA(Lys) + a 1,2-diacyl-sn-glycero-3-phospho-(1'-sn-glycerol) = a 1,2-diacyl-sn-glycero-3-phospho-1'-(3'-O-L-lysyl)-sn-glycerol + tRNA(Lys)</text>
        <dbReference type="Rhea" id="RHEA:10668"/>
        <dbReference type="Rhea" id="RHEA-COMP:9696"/>
        <dbReference type="Rhea" id="RHEA-COMP:9697"/>
        <dbReference type="ChEBI" id="CHEBI:64716"/>
        <dbReference type="ChEBI" id="CHEBI:75792"/>
        <dbReference type="ChEBI" id="CHEBI:78442"/>
        <dbReference type="ChEBI" id="CHEBI:78529"/>
        <dbReference type="EC" id="2.3.2.3"/>
    </reaction>
</comment>
<dbReference type="InterPro" id="IPR051211">
    <property type="entry name" value="PG_lysyltransferase"/>
</dbReference>
<keyword evidence="9" id="KW-0443">Lipid metabolism</keyword>
<keyword evidence="11" id="KW-0046">Antibiotic resistance</keyword>
<gene>
    <name evidence="16" type="ORF">DYBT9275_05812</name>
</gene>
<dbReference type="GO" id="GO:0005886">
    <property type="term" value="C:plasma membrane"/>
    <property type="evidence" value="ECO:0007669"/>
    <property type="project" value="UniProtKB-SubCell"/>
</dbReference>
<feature type="transmembrane region" description="Helical" evidence="14">
    <location>
        <begin position="342"/>
        <end position="364"/>
    </location>
</feature>
<dbReference type="GO" id="GO:0055091">
    <property type="term" value="P:phospholipid homeostasis"/>
    <property type="evidence" value="ECO:0007669"/>
    <property type="project" value="TreeGrafter"/>
</dbReference>
<evidence type="ECO:0000256" key="14">
    <source>
        <dbReference type="SAM" id="Phobius"/>
    </source>
</evidence>
<feature type="transmembrane region" description="Helical" evidence="14">
    <location>
        <begin position="147"/>
        <end position="166"/>
    </location>
</feature>
<evidence type="ECO:0000256" key="10">
    <source>
        <dbReference type="ARBA" id="ARBA00023136"/>
    </source>
</evidence>
<evidence type="ECO:0000256" key="2">
    <source>
        <dbReference type="ARBA" id="ARBA00008627"/>
    </source>
</evidence>
<feature type="transmembrane region" description="Helical" evidence="14">
    <location>
        <begin position="523"/>
        <end position="543"/>
    </location>
</feature>
<dbReference type="Pfam" id="PF09924">
    <property type="entry name" value="LPG_synthase_C"/>
    <property type="match status" value="1"/>
</dbReference>
<evidence type="ECO:0000313" key="17">
    <source>
        <dbReference type="Proteomes" id="UP000680038"/>
    </source>
</evidence>
<keyword evidence="6" id="KW-0808">Transferase</keyword>
<feature type="transmembrane region" description="Helical" evidence="14">
    <location>
        <begin position="264"/>
        <end position="283"/>
    </location>
</feature>
<accession>A0A916NE59</accession>
<dbReference type="EC" id="2.3.2.3" evidence="3"/>
<keyword evidence="10 14" id="KW-0472">Membrane</keyword>
<evidence type="ECO:0000256" key="3">
    <source>
        <dbReference type="ARBA" id="ARBA00012014"/>
    </source>
</evidence>
<feature type="transmembrane region" description="Helical" evidence="14">
    <location>
        <begin position="178"/>
        <end position="198"/>
    </location>
</feature>
<feature type="transmembrane region" description="Helical" evidence="14">
    <location>
        <begin position="58"/>
        <end position="86"/>
    </location>
</feature>
<dbReference type="SUPFAM" id="SSF55729">
    <property type="entry name" value="Acyl-CoA N-acyltransferases (Nat)"/>
    <property type="match status" value="1"/>
</dbReference>
<protein>
    <recommendedName>
        <fullName evidence="4">Phosphatidylglycerol lysyltransferase</fullName>
        <ecNumber evidence="3">2.3.2.3</ecNumber>
    </recommendedName>
    <alternativeName>
        <fullName evidence="12">Lysylphosphatidylglycerol synthase</fullName>
    </alternativeName>
</protein>
<feature type="transmembrane region" description="Helical" evidence="14">
    <location>
        <begin position="106"/>
        <end position="127"/>
    </location>
</feature>
<feature type="transmembrane region" description="Helical" evidence="14">
    <location>
        <begin position="462"/>
        <end position="483"/>
    </location>
</feature>
<evidence type="ECO:0000256" key="5">
    <source>
        <dbReference type="ARBA" id="ARBA00022475"/>
    </source>
</evidence>
<evidence type="ECO:0000256" key="11">
    <source>
        <dbReference type="ARBA" id="ARBA00023251"/>
    </source>
</evidence>
<feature type="transmembrane region" description="Helical" evidence="14">
    <location>
        <begin position="384"/>
        <end position="401"/>
    </location>
</feature>
<dbReference type="Proteomes" id="UP000680038">
    <property type="component" value="Unassembled WGS sequence"/>
</dbReference>
<evidence type="ECO:0000256" key="13">
    <source>
        <dbReference type="ARBA" id="ARBA00047540"/>
    </source>
</evidence>
<evidence type="ECO:0000256" key="9">
    <source>
        <dbReference type="ARBA" id="ARBA00023098"/>
    </source>
</evidence>
<feature type="transmembrane region" description="Helical" evidence="14">
    <location>
        <begin position="295"/>
        <end position="313"/>
    </location>
</feature>
<keyword evidence="17" id="KW-1185">Reference proteome</keyword>
<organism evidence="16 17">
    <name type="scientific">Dyadobacter helix</name>
    <dbReference type="NCBI Taxonomy" id="2822344"/>
    <lineage>
        <taxon>Bacteria</taxon>
        <taxon>Pseudomonadati</taxon>
        <taxon>Bacteroidota</taxon>
        <taxon>Cytophagia</taxon>
        <taxon>Cytophagales</taxon>
        <taxon>Spirosomataceae</taxon>
        <taxon>Dyadobacter</taxon>
    </lineage>
</organism>
<evidence type="ECO:0000256" key="8">
    <source>
        <dbReference type="ARBA" id="ARBA00022989"/>
    </source>
</evidence>
<reference evidence="16" key="1">
    <citation type="submission" date="2021-04" db="EMBL/GenBank/DDBJ databases">
        <authorList>
            <person name="Rodrigo-Torres L."/>
            <person name="Arahal R. D."/>
            <person name="Lucena T."/>
        </authorList>
    </citation>
    <scope>NUCLEOTIDE SEQUENCE</scope>
    <source>
        <strain evidence="16">CECT 9275</strain>
    </source>
</reference>
<dbReference type="RefSeq" id="WP_215242143.1">
    <property type="nucleotide sequence ID" value="NZ_CAJRAF010000004.1"/>
</dbReference>
<evidence type="ECO:0000313" key="16">
    <source>
        <dbReference type="EMBL" id="CAG5017624.1"/>
    </source>
</evidence>
<dbReference type="Pfam" id="PF03706">
    <property type="entry name" value="LPG_synthase_TM"/>
    <property type="match status" value="1"/>
</dbReference>
<dbReference type="InterPro" id="IPR016181">
    <property type="entry name" value="Acyl_CoA_acyltransferase"/>
</dbReference>
<evidence type="ECO:0000256" key="12">
    <source>
        <dbReference type="ARBA" id="ARBA00031899"/>
    </source>
</evidence>
<proteinExistence type="inferred from homology"/>
<dbReference type="InterPro" id="IPR022791">
    <property type="entry name" value="L-PG_synthase/AglD"/>
</dbReference>
<evidence type="ECO:0000256" key="6">
    <source>
        <dbReference type="ARBA" id="ARBA00022679"/>
    </source>
</evidence>
<evidence type="ECO:0000256" key="4">
    <source>
        <dbReference type="ARBA" id="ARBA00021546"/>
    </source>
</evidence>
<keyword evidence="7 14" id="KW-0812">Transmembrane</keyword>
<dbReference type="InterPro" id="IPR024320">
    <property type="entry name" value="LPG_synthase_C"/>
</dbReference>
<comment type="caution">
    <text evidence="16">The sequence shown here is derived from an EMBL/GenBank/DDBJ whole genome shotgun (WGS) entry which is preliminary data.</text>
</comment>
<comment type="subcellular location">
    <subcellularLocation>
        <location evidence="1">Cell membrane</location>
        <topology evidence="1">Multi-pass membrane protein</topology>
    </subcellularLocation>
</comment>
<comment type="similarity">
    <text evidence="2">Belongs to the LPG synthase family.</text>
</comment>